<name>A0A7T4R4M8_9GAMM</name>
<dbReference type="Gene3D" id="3.30.420.10">
    <property type="entry name" value="Ribonuclease H-like superfamily/Ribonuclease H"/>
    <property type="match status" value="1"/>
</dbReference>
<dbReference type="AlphaFoldDB" id="A0A7T4R4M8"/>
<dbReference type="InterPro" id="IPR006292">
    <property type="entry name" value="RNase_D"/>
</dbReference>
<comment type="function">
    <text evidence="6">Exonuclease involved in the 3' processing of various precursor tRNAs. Initiates hydrolysis at the 3'-terminus of an RNA molecule and releases 5'-mononucleotides.</text>
</comment>
<evidence type="ECO:0000256" key="3">
    <source>
        <dbReference type="ARBA" id="ARBA00022722"/>
    </source>
</evidence>
<protein>
    <recommendedName>
        <fullName evidence="6">Ribonuclease D</fullName>
        <shortName evidence="6">RNase D</shortName>
        <ecNumber evidence="6">3.1.13.5</ecNumber>
    </recommendedName>
</protein>
<keyword evidence="3 6" id="KW-0540">Nuclease</keyword>
<evidence type="ECO:0000256" key="4">
    <source>
        <dbReference type="ARBA" id="ARBA00022801"/>
    </source>
</evidence>
<keyword evidence="9" id="KW-1185">Reference proteome</keyword>
<dbReference type="EC" id="3.1.13.5" evidence="6"/>
<dbReference type="InterPro" id="IPR002562">
    <property type="entry name" value="3'-5'_exonuclease_dom"/>
</dbReference>
<dbReference type="PANTHER" id="PTHR47649">
    <property type="entry name" value="RIBONUCLEASE D"/>
    <property type="match status" value="1"/>
</dbReference>
<dbReference type="InterPro" id="IPR036397">
    <property type="entry name" value="RNaseH_sf"/>
</dbReference>
<reference evidence="8 9" key="1">
    <citation type="submission" date="2020-12" db="EMBL/GenBank/DDBJ databases">
        <authorList>
            <person name="Shan Y."/>
        </authorList>
    </citation>
    <scope>NUCLEOTIDE SEQUENCE [LARGE SCALE GENOMIC DNA]</scope>
    <source>
        <strain evidence="9">csc3.9</strain>
    </source>
</reference>
<keyword evidence="4 6" id="KW-0378">Hydrolase</keyword>
<dbReference type="GO" id="GO:0033890">
    <property type="term" value="F:ribonuclease D activity"/>
    <property type="evidence" value="ECO:0007669"/>
    <property type="project" value="UniProtKB-UniRule"/>
</dbReference>
<accession>A0A7T4R4M8</accession>
<dbReference type="GO" id="GO:0000166">
    <property type="term" value="F:nucleotide binding"/>
    <property type="evidence" value="ECO:0007669"/>
    <property type="project" value="InterPro"/>
</dbReference>
<dbReference type="Proteomes" id="UP000596063">
    <property type="component" value="Chromosome"/>
</dbReference>
<dbReference type="SUPFAM" id="SSF47819">
    <property type="entry name" value="HRDC-like"/>
    <property type="match status" value="2"/>
</dbReference>
<comment type="cofactor">
    <cofactor evidence="6">
        <name>a divalent metal cation</name>
        <dbReference type="ChEBI" id="CHEBI:60240"/>
    </cofactor>
</comment>
<comment type="similarity">
    <text evidence="6">Belongs to the RNase D family.</text>
</comment>
<dbReference type="SMART" id="SM00474">
    <property type="entry name" value="35EXOc"/>
    <property type="match status" value="1"/>
</dbReference>
<dbReference type="EMBL" id="CP066167">
    <property type="protein sequence ID" value="QQD20097.1"/>
    <property type="molecule type" value="Genomic_DNA"/>
</dbReference>
<dbReference type="InterPro" id="IPR012337">
    <property type="entry name" value="RNaseH-like_sf"/>
</dbReference>
<evidence type="ECO:0000313" key="8">
    <source>
        <dbReference type="EMBL" id="QQD20097.1"/>
    </source>
</evidence>
<dbReference type="CDD" id="cd06142">
    <property type="entry name" value="RNaseD_exo"/>
    <property type="match status" value="1"/>
</dbReference>
<keyword evidence="5 6" id="KW-0269">Exonuclease</keyword>
<dbReference type="HAMAP" id="MF_01899">
    <property type="entry name" value="RNase_D"/>
    <property type="match status" value="1"/>
</dbReference>
<feature type="domain" description="HRDC" evidence="7">
    <location>
        <begin position="213"/>
        <end position="293"/>
    </location>
</feature>
<evidence type="ECO:0000256" key="5">
    <source>
        <dbReference type="ARBA" id="ARBA00022839"/>
    </source>
</evidence>
<dbReference type="GO" id="GO:0042780">
    <property type="term" value="P:tRNA 3'-end processing"/>
    <property type="evidence" value="ECO:0007669"/>
    <property type="project" value="UniProtKB-UniRule"/>
</dbReference>
<dbReference type="GO" id="GO:0005737">
    <property type="term" value="C:cytoplasm"/>
    <property type="evidence" value="ECO:0007669"/>
    <property type="project" value="UniProtKB-SubCell"/>
</dbReference>
<dbReference type="PANTHER" id="PTHR47649:SF1">
    <property type="entry name" value="RIBONUCLEASE D"/>
    <property type="match status" value="1"/>
</dbReference>
<comment type="subcellular location">
    <subcellularLocation>
        <location evidence="6">Cytoplasm</location>
    </subcellularLocation>
</comment>
<dbReference type="PROSITE" id="PS50967">
    <property type="entry name" value="HRDC"/>
    <property type="match status" value="1"/>
</dbReference>
<dbReference type="InterPro" id="IPR010997">
    <property type="entry name" value="HRDC-like_sf"/>
</dbReference>
<comment type="catalytic activity">
    <reaction evidence="6">
        <text>Exonucleolytic cleavage that removes extra residues from the 3'-terminus of tRNA to produce 5'-mononucleotides.</text>
        <dbReference type="EC" id="3.1.13.5"/>
    </reaction>
</comment>
<dbReference type="SMART" id="SM00341">
    <property type="entry name" value="HRDC"/>
    <property type="match status" value="1"/>
</dbReference>
<keyword evidence="2 6" id="KW-0819">tRNA processing</keyword>
<dbReference type="GO" id="GO:0008408">
    <property type="term" value="F:3'-5' exonuclease activity"/>
    <property type="evidence" value="ECO:0007669"/>
    <property type="project" value="InterPro"/>
</dbReference>
<gene>
    <name evidence="6 8" type="primary">rnd</name>
    <name evidence="8" type="ORF">I6N98_07100</name>
</gene>
<dbReference type="Pfam" id="PF01612">
    <property type="entry name" value="DNA_pol_A_exo1"/>
    <property type="match status" value="1"/>
</dbReference>
<sequence length="372" mass="41840">MDEQIDFHYIDSDQALSASCQRWQSADFIALDTEFIRTDTFYPIAGLLQVGCLGETALIDPLEIADWSPFLDLLRAPSITKVLHSCSEDFEVFLRLFDCVPTPVLDTQIGAALAGMGVGLSYQKLVLAVLDIHLEKGETRSDWLQRPLTDNQQLYAALDVFYLQQIYPMLVARLEELGRTDWWQQEGDLQVASSSPTPPELSYQRLKSLWKLTPRQQLAARMLCEWRETEARRKDVPRGRILKDPICQEVARRMPDTTGALASVKDLSPGVVRRNGDTILSLIAAAKDVPEDELPVLAERPLSREQSQLVKSLRRCCEEVANELALPVEVLTRKRELEAVIRDGELPADVPLWRRQLLTPCLESANSSAGGE</sequence>
<dbReference type="GO" id="GO:0003676">
    <property type="term" value="F:nucleic acid binding"/>
    <property type="evidence" value="ECO:0007669"/>
    <property type="project" value="InterPro"/>
</dbReference>
<dbReference type="Gene3D" id="1.10.150.80">
    <property type="entry name" value="HRDC domain"/>
    <property type="match status" value="1"/>
</dbReference>
<dbReference type="InterPro" id="IPR051086">
    <property type="entry name" value="RNase_D-like"/>
</dbReference>
<dbReference type="InterPro" id="IPR002121">
    <property type="entry name" value="HRDC_dom"/>
</dbReference>
<evidence type="ECO:0000256" key="2">
    <source>
        <dbReference type="ARBA" id="ARBA00022694"/>
    </source>
</evidence>
<dbReference type="SUPFAM" id="SSF53098">
    <property type="entry name" value="Ribonuclease H-like"/>
    <property type="match status" value="1"/>
</dbReference>
<dbReference type="InterPro" id="IPR044876">
    <property type="entry name" value="HRDC_dom_sf"/>
</dbReference>
<evidence type="ECO:0000256" key="6">
    <source>
        <dbReference type="HAMAP-Rule" id="MF_01899"/>
    </source>
</evidence>
<dbReference type="Pfam" id="PF00570">
    <property type="entry name" value="HRDC"/>
    <property type="match status" value="1"/>
</dbReference>
<evidence type="ECO:0000313" key="9">
    <source>
        <dbReference type="Proteomes" id="UP000596063"/>
    </source>
</evidence>
<dbReference type="KEGG" id="snan:I6N98_07100"/>
<keyword evidence="1 6" id="KW-0963">Cytoplasm</keyword>
<organism evidence="8 9">
    <name type="scientific">Spongiibacter nanhainus</name>
    <dbReference type="NCBI Taxonomy" id="2794344"/>
    <lineage>
        <taxon>Bacteria</taxon>
        <taxon>Pseudomonadati</taxon>
        <taxon>Pseudomonadota</taxon>
        <taxon>Gammaproteobacteria</taxon>
        <taxon>Cellvibrionales</taxon>
        <taxon>Spongiibacteraceae</taxon>
        <taxon>Spongiibacter</taxon>
    </lineage>
</organism>
<evidence type="ECO:0000256" key="1">
    <source>
        <dbReference type="ARBA" id="ARBA00022490"/>
    </source>
</evidence>
<proteinExistence type="inferred from homology"/>
<dbReference type="NCBIfam" id="TIGR01388">
    <property type="entry name" value="rnd"/>
    <property type="match status" value="1"/>
</dbReference>
<evidence type="ECO:0000259" key="7">
    <source>
        <dbReference type="PROSITE" id="PS50967"/>
    </source>
</evidence>